<dbReference type="InterPro" id="IPR007513">
    <property type="entry name" value="SERF-like_N"/>
</dbReference>
<gene>
    <name evidence="3" type="ORF">BJY01DRAFT_227799</name>
</gene>
<organism evidence="3 4">
    <name type="scientific">Aspergillus pseudoustus</name>
    <dbReference type="NCBI Taxonomy" id="1810923"/>
    <lineage>
        <taxon>Eukaryota</taxon>
        <taxon>Fungi</taxon>
        <taxon>Dikarya</taxon>
        <taxon>Ascomycota</taxon>
        <taxon>Pezizomycotina</taxon>
        <taxon>Eurotiomycetes</taxon>
        <taxon>Eurotiomycetidae</taxon>
        <taxon>Eurotiales</taxon>
        <taxon>Aspergillaceae</taxon>
        <taxon>Aspergillus</taxon>
        <taxon>Aspergillus subgen. Nidulantes</taxon>
    </lineage>
</organism>
<evidence type="ECO:0000313" key="4">
    <source>
        <dbReference type="Proteomes" id="UP001610446"/>
    </source>
</evidence>
<feature type="compositionally biased region" description="Basic and acidic residues" evidence="1">
    <location>
        <begin position="1"/>
        <end position="20"/>
    </location>
</feature>
<dbReference type="Pfam" id="PF04419">
    <property type="entry name" value="SERF-like_N"/>
    <property type="match status" value="1"/>
</dbReference>
<comment type="caution">
    <text evidence="3">The sequence shown here is derived from an EMBL/GenBank/DDBJ whole genome shotgun (WGS) entry which is preliminary data.</text>
</comment>
<evidence type="ECO:0000256" key="1">
    <source>
        <dbReference type="SAM" id="MobiDB-lite"/>
    </source>
</evidence>
<name>A0ABR4IPA6_9EURO</name>
<evidence type="ECO:0000259" key="2">
    <source>
        <dbReference type="Pfam" id="PF04419"/>
    </source>
</evidence>
<dbReference type="Proteomes" id="UP001610446">
    <property type="component" value="Unassembled WGS sequence"/>
</dbReference>
<dbReference type="EMBL" id="JBFXLU010000328">
    <property type="protein sequence ID" value="KAL2829597.1"/>
    <property type="molecule type" value="Genomic_DNA"/>
</dbReference>
<feature type="compositionally biased region" description="Basic and acidic residues" evidence="1">
    <location>
        <begin position="34"/>
        <end position="56"/>
    </location>
</feature>
<accession>A0ABR4IPA6</accession>
<sequence length="65" mass="7163">MTRGNQRDKAREKTLKEAAKKKSVNTLSGTAFQRKKEDDALKMREKQAKADAKKATEAAGGGKKK</sequence>
<feature type="region of interest" description="Disordered" evidence="1">
    <location>
        <begin position="1"/>
        <end position="65"/>
    </location>
</feature>
<evidence type="ECO:0000313" key="3">
    <source>
        <dbReference type="EMBL" id="KAL2829597.1"/>
    </source>
</evidence>
<protein>
    <recommendedName>
        <fullName evidence="2">Small EDRK-rich factor-like N-terminal domain-containing protein</fullName>
    </recommendedName>
</protein>
<feature type="domain" description="Small EDRK-rich factor-like N-terminal" evidence="2">
    <location>
        <begin position="1"/>
        <end position="37"/>
    </location>
</feature>
<reference evidence="3 4" key="1">
    <citation type="submission" date="2024-07" db="EMBL/GenBank/DDBJ databases">
        <title>Section-level genome sequencing and comparative genomics of Aspergillus sections Usti and Cavernicolus.</title>
        <authorList>
            <consortium name="Lawrence Berkeley National Laboratory"/>
            <person name="Nybo J.L."/>
            <person name="Vesth T.C."/>
            <person name="Theobald S."/>
            <person name="Frisvad J.C."/>
            <person name="Larsen T.O."/>
            <person name="Kjaerboelling I."/>
            <person name="Rothschild-Mancinelli K."/>
            <person name="Lyhne E.K."/>
            <person name="Kogle M.E."/>
            <person name="Barry K."/>
            <person name="Clum A."/>
            <person name="Na H."/>
            <person name="Ledsgaard L."/>
            <person name="Lin J."/>
            <person name="Lipzen A."/>
            <person name="Kuo A."/>
            <person name="Riley R."/>
            <person name="Mondo S."/>
            <person name="Labutti K."/>
            <person name="Haridas S."/>
            <person name="Pangalinan J."/>
            <person name="Salamov A.A."/>
            <person name="Simmons B.A."/>
            <person name="Magnuson J.K."/>
            <person name="Chen J."/>
            <person name="Drula E."/>
            <person name="Henrissat B."/>
            <person name="Wiebenga A."/>
            <person name="Lubbers R.J."/>
            <person name="Gomes A.C."/>
            <person name="Makela M.R."/>
            <person name="Stajich J."/>
            <person name="Grigoriev I.V."/>
            <person name="Mortensen U.H."/>
            <person name="De Vries R.P."/>
            <person name="Baker S.E."/>
            <person name="Andersen M.R."/>
        </authorList>
    </citation>
    <scope>NUCLEOTIDE SEQUENCE [LARGE SCALE GENOMIC DNA]</scope>
    <source>
        <strain evidence="3 4">CBS 123904</strain>
    </source>
</reference>
<proteinExistence type="predicted"/>
<keyword evidence="4" id="KW-1185">Reference proteome</keyword>